<evidence type="ECO:0000256" key="1">
    <source>
        <dbReference type="ARBA" id="ARBA00000085"/>
    </source>
</evidence>
<proteinExistence type="predicted"/>
<dbReference type="InterPro" id="IPR003661">
    <property type="entry name" value="HisK_dim/P_dom"/>
</dbReference>
<keyword evidence="5" id="KW-1133">Transmembrane helix</keyword>
<dbReference type="InterPro" id="IPR004358">
    <property type="entry name" value="Sig_transdc_His_kin-like_C"/>
</dbReference>
<dbReference type="Gene3D" id="3.30.565.10">
    <property type="entry name" value="Histidine kinase-like ATPase, C-terminal domain"/>
    <property type="match status" value="1"/>
</dbReference>
<feature type="coiled-coil region" evidence="4">
    <location>
        <begin position="139"/>
        <end position="177"/>
    </location>
</feature>
<dbReference type="PROSITE" id="PS50109">
    <property type="entry name" value="HIS_KIN"/>
    <property type="match status" value="1"/>
</dbReference>
<protein>
    <recommendedName>
        <fullName evidence="2">histidine kinase</fullName>
        <ecNumber evidence="2">2.7.13.3</ecNumber>
    </recommendedName>
</protein>
<dbReference type="InterPro" id="IPR036097">
    <property type="entry name" value="HisK_dim/P_sf"/>
</dbReference>
<name>A0A841GER1_9BACT</name>
<dbReference type="EMBL" id="JACHEX010000001">
    <property type="protein sequence ID" value="MBB6062116.1"/>
    <property type="molecule type" value="Genomic_DNA"/>
</dbReference>
<evidence type="ECO:0000313" key="8">
    <source>
        <dbReference type="Proteomes" id="UP000555828"/>
    </source>
</evidence>
<keyword evidence="7" id="KW-0808">Transferase</keyword>
<feature type="transmembrane region" description="Helical" evidence="5">
    <location>
        <begin position="116"/>
        <end position="137"/>
    </location>
</feature>
<keyword evidence="5" id="KW-0812">Transmembrane</keyword>
<dbReference type="Gene3D" id="1.10.287.130">
    <property type="match status" value="1"/>
</dbReference>
<evidence type="ECO:0000313" key="7">
    <source>
        <dbReference type="EMBL" id="MBB6062116.1"/>
    </source>
</evidence>
<evidence type="ECO:0000256" key="3">
    <source>
        <dbReference type="ARBA" id="ARBA00022553"/>
    </source>
</evidence>
<evidence type="ECO:0000256" key="4">
    <source>
        <dbReference type="SAM" id="Coils"/>
    </source>
</evidence>
<keyword evidence="3" id="KW-0597">Phosphoprotein</keyword>
<dbReference type="SUPFAM" id="SSF47384">
    <property type="entry name" value="Homodimeric domain of signal transducing histidine kinase"/>
    <property type="match status" value="1"/>
</dbReference>
<evidence type="ECO:0000256" key="5">
    <source>
        <dbReference type="SAM" id="Phobius"/>
    </source>
</evidence>
<evidence type="ECO:0000256" key="2">
    <source>
        <dbReference type="ARBA" id="ARBA00012438"/>
    </source>
</evidence>
<dbReference type="RefSeq" id="WP_246348158.1">
    <property type="nucleotide sequence ID" value="NZ_JACHEX010000001.1"/>
</dbReference>
<dbReference type="PANTHER" id="PTHR43065:SF47">
    <property type="match status" value="1"/>
</dbReference>
<feature type="transmembrane region" description="Helical" evidence="5">
    <location>
        <begin position="6"/>
        <end position="25"/>
    </location>
</feature>
<keyword evidence="4" id="KW-0175">Coiled coil</keyword>
<keyword evidence="8" id="KW-1185">Reference proteome</keyword>
<accession>A0A841GER1</accession>
<dbReference type="InterPro" id="IPR005467">
    <property type="entry name" value="His_kinase_dom"/>
</dbReference>
<dbReference type="GO" id="GO:0000155">
    <property type="term" value="F:phosphorelay sensor kinase activity"/>
    <property type="evidence" value="ECO:0007669"/>
    <property type="project" value="InterPro"/>
</dbReference>
<sequence length="409" mass="46906">MLNKKIIYFLIILFSFISFFIYLSYWQKDISQKVEVYSSGIKYPLWLLDNDGLDMLSNIILKDKEFCHIEIFDQNGNLLLEKGKKKIFSIRYSKTAFFEGIIIGSIYFDVSLTRVISTFLYIFLITQSFMIIAFLYFKNVEKTKKLFELNEELSESNEELEQTIRELEQTQESLIISEKMAALGKLMLSIAHDINTPIGIIFTASTEIENILENNKTDKETLKRLSKIIIKNSQKIAEIIRSLKKTAIHEVSDNFSKFNIKELVEDIVDTLSFNLKKNNIKTIIDVDNKNVFSNPGAIAQILMNLINNIVDHAFKGEKSEKIISITAEVNKKHLKIIVSDNGVGIDEKIQRKIFDPFFTTDKEKGTGLGLSIVHQLVVKLLKGHIEVKSAKGKGTKFIIIIPLKEENNE</sequence>
<dbReference type="PANTHER" id="PTHR43065">
    <property type="entry name" value="SENSOR HISTIDINE KINASE"/>
    <property type="match status" value="1"/>
</dbReference>
<reference evidence="7 8" key="1">
    <citation type="submission" date="2020-08" db="EMBL/GenBank/DDBJ databases">
        <title>Genomic Encyclopedia of Type Strains, Phase IV (KMG-IV): sequencing the most valuable type-strain genomes for metagenomic binning, comparative biology and taxonomic classification.</title>
        <authorList>
            <person name="Goeker M."/>
        </authorList>
    </citation>
    <scope>NUCLEOTIDE SEQUENCE [LARGE SCALE GENOMIC DNA]</scope>
    <source>
        <strain evidence="7 8">DSM 13481</strain>
    </source>
</reference>
<dbReference type="Pfam" id="PF02518">
    <property type="entry name" value="HATPase_c"/>
    <property type="match status" value="1"/>
</dbReference>
<keyword evidence="7" id="KW-0418">Kinase</keyword>
<dbReference type="PRINTS" id="PR00344">
    <property type="entry name" value="BCTRLSENSOR"/>
</dbReference>
<evidence type="ECO:0000259" key="6">
    <source>
        <dbReference type="PROSITE" id="PS50109"/>
    </source>
</evidence>
<feature type="domain" description="Histidine kinase" evidence="6">
    <location>
        <begin position="189"/>
        <end position="405"/>
    </location>
</feature>
<comment type="catalytic activity">
    <reaction evidence="1">
        <text>ATP + protein L-histidine = ADP + protein N-phospho-L-histidine.</text>
        <dbReference type="EC" id="2.7.13.3"/>
    </reaction>
</comment>
<keyword evidence="5" id="KW-0472">Membrane</keyword>
<dbReference type="AlphaFoldDB" id="A0A841GER1"/>
<dbReference type="InterPro" id="IPR036890">
    <property type="entry name" value="HATPase_C_sf"/>
</dbReference>
<dbReference type="CDD" id="cd00082">
    <property type="entry name" value="HisKA"/>
    <property type="match status" value="1"/>
</dbReference>
<gene>
    <name evidence="7" type="ORF">HNP65_000538</name>
</gene>
<dbReference type="SMART" id="SM00387">
    <property type="entry name" value="HATPase_c"/>
    <property type="match status" value="1"/>
</dbReference>
<organism evidence="7 8">
    <name type="scientific">Thermosipho japonicus</name>
    <dbReference type="NCBI Taxonomy" id="90323"/>
    <lineage>
        <taxon>Bacteria</taxon>
        <taxon>Thermotogati</taxon>
        <taxon>Thermotogota</taxon>
        <taxon>Thermotogae</taxon>
        <taxon>Thermotogales</taxon>
        <taxon>Fervidobacteriaceae</taxon>
        <taxon>Thermosipho</taxon>
    </lineage>
</organism>
<dbReference type="Proteomes" id="UP000555828">
    <property type="component" value="Unassembled WGS sequence"/>
</dbReference>
<dbReference type="InterPro" id="IPR003594">
    <property type="entry name" value="HATPase_dom"/>
</dbReference>
<comment type="caution">
    <text evidence="7">The sequence shown here is derived from an EMBL/GenBank/DDBJ whole genome shotgun (WGS) entry which is preliminary data.</text>
</comment>
<dbReference type="EC" id="2.7.13.3" evidence="2"/>
<dbReference type="SUPFAM" id="SSF55874">
    <property type="entry name" value="ATPase domain of HSP90 chaperone/DNA topoisomerase II/histidine kinase"/>
    <property type="match status" value="1"/>
</dbReference>